<dbReference type="AlphaFoldDB" id="A0A370UE57"/>
<keyword evidence="1" id="KW-0812">Transmembrane</keyword>
<keyword evidence="1" id="KW-0472">Membrane</keyword>
<comment type="caution">
    <text evidence="2">The sequence shown here is derived from an EMBL/GenBank/DDBJ whole genome shotgun (WGS) entry which is preliminary data.</text>
</comment>
<dbReference type="Proteomes" id="UP000254326">
    <property type="component" value="Unassembled WGS sequence"/>
</dbReference>
<dbReference type="InterPro" id="IPR045644">
    <property type="entry name" value="DUF6404"/>
</dbReference>
<keyword evidence="1" id="KW-1133">Transmembrane helix</keyword>
<dbReference type="EMBL" id="QKRA01000001">
    <property type="protein sequence ID" value="RDL46070.1"/>
    <property type="molecule type" value="Genomic_DNA"/>
</dbReference>
<accession>A0A370UE57</accession>
<reference evidence="2 3" key="1">
    <citation type="submission" date="2018-06" db="EMBL/GenBank/DDBJ databases">
        <title>Marinomonas sp. YLB-05 draft genome sequence.</title>
        <authorList>
            <person name="Yu L."/>
            <person name="Tang X."/>
        </authorList>
    </citation>
    <scope>NUCLEOTIDE SEQUENCE [LARGE SCALE GENOMIC DNA]</scope>
    <source>
        <strain evidence="2 3">YLB-05</strain>
    </source>
</reference>
<protein>
    <submittedName>
        <fullName evidence="2">Uncharacterized protein</fullName>
    </submittedName>
</protein>
<dbReference type="OrthoDB" id="7870117at2"/>
<dbReference type="Pfam" id="PF19942">
    <property type="entry name" value="DUF6404"/>
    <property type="match status" value="1"/>
</dbReference>
<dbReference type="RefSeq" id="WP_115466656.1">
    <property type="nucleotide sequence ID" value="NZ_QKRA01000001.1"/>
</dbReference>
<feature type="transmembrane region" description="Helical" evidence="1">
    <location>
        <begin position="58"/>
        <end position="80"/>
    </location>
</feature>
<gene>
    <name evidence="2" type="ORF">DN730_03250</name>
</gene>
<organism evidence="2 3">
    <name type="scientific">Marinomonas piezotolerans</name>
    <dbReference type="NCBI Taxonomy" id="2213058"/>
    <lineage>
        <taxon>Bacteria</taxon>
        <taxon>Pseudomonadati</taxon>
        <taxon>Pseudomonadota</taxon>
        <taxon>Gammaproteobacteria</taxon>
        <taxon>Oceanospirillales</taxon>
        <taxon>Oceanospirillaceae</taxon>
        <taxon>Marinomonas</taxon>
    </lineage>
</organism>
<proteinExistence type="predicted"/>
<evidence type="ECO:0000313" key="2">
    <source>
        <dbReference type="EMBL" id="RDL46070.1"/>
    </source>
</evidence>
<name>A0A370UE57_9GAMM</name>
<keyword evidence="3" id="KW-1185">Reference proteome</keyword>
<sequence length="97" mass="11027">MLFNEFSSSPLERLFGRFESKGMPSSATFFFEALFKGLQFSFIWGSAMWLLQWSVIDMSWQTAIAVSVVVGLASGFWMAAMNRRSKELAGEHRLGFQ</sequence>
<evidence type="ECO:0000256" key="1">
    <source>
        <dbReference type="SAM" id="Phobius"/>
    </source>
</evidence>
<evidence type="ECO:0000313" key="3">
    <source>
        <dbReference type="Proteomes" id="UP000254326"/>
    </source>
</evidence>